<evidence type="ECO:0000313" key="6">
    <source>
        <dbReference type="Proteomes" id="UP000039370"/>
    </source>
</evidence>
<dbReference type="Proteomes" id="UP000039370">
    <property type="component" value="Unassembled WGS sequence"/>
</dbReference>
<evidence type="ECO:0000313" key="2">
    <source>
        <dbReference type="EMBL" id="ATA92134.1"/>
    </source>
</evidence>
<dbReference type="EMBL" id="CDOE01000072">
    <property type="protein sequence ID" value="CEN38767.1"/>
    <property type="molecule type" value="Genomic_DNA"/>
</dbReference>
<evidence type="ECO:0000313" key="7">
    <source>
        <dbReference type="Proteomes" id="UP000044026"/>
    </source>
</evidence>
<dbReference type="RefSeq" id="WP_013996298.1">
    <property type="nucleotide sequence ID" value="NZ_BOQI01000026.1"/>
</dbReference>
<sequence>MQDPLPKKSINKWIKLSNAGLQMAIIITLCVFAGDWIDGKYPNLYPLFTVVLSLFGVFVALFSVIKQVKNISDES</sequence>
<evidence type="ECO:0000313" key="3">
    <source>
        <dbReference type="EMBL" id="ATA94239.1"/>
    </source>
</evidence>
<name>A0A0B7IQP0_9FLAO</name>
<evidence type="ECO:0000256" key="1">
    <source>
        <dbReference type="SAM" id="Phobius"/>
    </source>
</evidence>
<organism evidence="5 6">
    <name type="scientific">Capnocytophaga canimorsus</name>
    <dbReference type="NCBI Taxonomy" id="28188"/>
    <lineage>
        <taxon>Bacteria</taxon>
        <taxon>Pseudomonadati</taxon>
        <taxon>Bacteroidota</taxon>
        <taxon>Flavobacteriia</taxon>
        <taxon>Flavobacteriales</taxon>
        <taxon>Flavobacteriaceae</taxon>
        <taxon>Capnocytophaga</taxon>
    </lineage>
</organism>
<dbReference type="GeneID" id="69580908"/>
<keyword evidence="1" id="KW-0472">Membrane</keyword>
<dbReference type="InterPro" id="IPR032820">
    <property type="entry name" value="ATPase_put"/>
</dbReference>
<reference evidence="6 7" key="1">
    <citation type="submission" date="2015-01" db="EMBL/GenBank/DDBJ databases">
        <authorList>
            <person name="MANFREDI Pablo"/>
        </authorList>
    </citation>
    <scope>NUCLEOTIDE SEQUENCE [LARGE SCALE GENOMIC DNA]</scope>
    <source>
        <strain evidence="5 6">Cc11</strain>
        <strain evidence="4 7">Cc12</strain>
    </source>
</reference>
<dbReference type="Proteomes" id="UP000044026">
    <property type="component" value="Unassembled WGS sequence"/>
</dbReference>
<protein>
    <submittedName>
        <fullName evidence="5">Uncharacterized protein</fullName>
    </submittedName>
</protein>
<dbReference type="Proteomes" id="UP000243136">
    <property type="component" value="Chromosome"/>
</dbReference>
<reference evidence="2" key="2">
    <citation type="journal article" date="2017" name="Genome Announc.">
        <title>Twelve Complete Reference Genomes of Clinical Isolates in the Capnocytophaga Genus.</title>
        <authorList>
            <person name="Villarma A."/>
            <person name="Gulvik C.A."/>
            <person name="Rowe L.A."/>
            <person name="Sheth M."/>
            <person name="Juieng P."/>
            <person name="Nicholson A.C."/>
            <person name="Loparev V.N."/>
            <person name="McQuiston J.R."/>
        </authorList>
    </citation>
    <scope>NUCLEOTIDE SEQUENCE</scope>
    <source>
        <strain evidence="3">H3936</strain>
        <strain evidence="2">H5594</strain>
    </source>
</reference>
<dbReference type="EMBL" id="CP022389">
    <property type="protein sequence ID" value="ATA94239.1"/>
    <property type="molecule type" value="Genomic_DNA"/>
</dbReference>
<feature type="transmembrane region" description="Helical" evidence="1">
    <location>
        <begin position="20"/>
        <end position="37"/>
    </location>
</feature>
<dbReference type="AlphaFoldDB" id="A0A0B7IQP0"/>
<dbReference type="OMA" id="GNWLDEN"/>
<keyword evidence="1" id="KW-1133">Transmembrane helix</keyword>
<reference evidence="8 9" key="3">
    <citation type="submission" date="2017-06" db="EMBL/GenBank/DDBJ databases">
        <title>Capnocytophaga spp. assemblies.</title>
        <authorList>
            <person name="Gulvik C.A."/>
        </authorList>
    </citation>
    <scope>NUCLEOTIDE SEQUENCE [LARGE SCALE GENOMIC DNA]</scope>
    <source>
        <strain evidence="9">H3936</strain>
        <strain evidence="8">H5594</strain>
    </source>
</reference>
<evidence type="ECO:0000313" key="8">
    <source>
        <dbReference type="Proteomes" id="UP000243136"/>
    </source>
</evidence>
<dbReference type="Proteomes" id="UP000243753">
    <property type="component" value="Chromosome"/>
</dbReference>
<feature type="transmembrane region" description="Helical" evidence="1">
    <location>
        <begin position="43"/>
        <end position="65"/>
    </location>
</feature>
<dbReference type="EMBL" id="CP022388">
    <property type="protein sequence ID" value="ATA92134.1"/>
    <property type="molecule type" value="Genomic_DNA"/>
</dbReference>
<gene>
    <name evidence="5" type="ORF">CCAN11_2440032</name>
    <name evidence="4" type="ORF">CCAN12_740034</name>
    <name evidence="3" type="ORF">CGC54_07825</name>
    <name evidence="2" type="ORF">CGC56_08195</name>
</gene>
<evidence type="ECO:0000313" key="5">
    <source>
        <dbReference type="EMBL" id="CEN52337.1"/>
    </source>
</evidence>
<evidence type="ECO:0000313" key="9">
    <source>
        <dbReference type="Proteomes" id="UP000243753"/>
    </source>
</evidence>
<accession>A0A0B7IQP0</accession>
<evidence type="ECO:0000313" key="4">
    <source>
        <dbReference type="EMBL" id="CEN38767.1"/>
    </source>
</evidence>
<keyword evidence="1" id="KW-0812">Transmembrane</keyword>
<dbReference type="Pfam" id="PF09527">
    <property type="entry name" value="ATPase_gene1"/>
    <property type="match status" value="1"/>
</dbReference>
<proteinExistence type="predicted"/>
<dbReference type="EMBL" id="CDOK01000162">
    <property type="protein sequence ID" value="CEN52337.1"/>
    <property type="molecule type" value="Genomic_DNA"/>
</dbReference>